<dbReference type="FunFam" id="3.80.10.10:FF:000095">
    <property type="entry name" value="LRR receptor-like serine/threonine-protein kinase GSO1"/>
    <property type="match status" value="1"/>
</dbReference>
<keyword evidence="8" id="KW-1133">Transmembrane helix</keyword>
<dbReference type="InterPro" id="IPR032675">
    <property type="entry name" value="LRR_dom_sf"/>
</dbReference>
<evidence type="ECO:0000259" key="13">
    <source>
        <dbReference type="Pfam" id="PF08263"/>
    </source>
</evidence>
<feature type="signal peptide" evidence="12">
    <location>
        <begin position="1"/>
        <end position="20"/>
    </location>
</feature>
<keyword evidence="11" id="KW-0325">Glycoprotein</keyword>
<dbReference type="InterPro" id="IPR013210">
    <property type="entry name" value="LRR_N_plant-typ"/>
</dbReference>
<reference evidence="16" key="1">
    <citation type="submission" date="2016-06" db="EMBL/GenBank/DDBJ databases">
        <title>Parallel loss of symbiosis genes in relatives of nitrogen-fixing non-legume Parasponia.</title>
        <authorList>
            <person name="Van Velzen R."/>
            <person name="Holmer R."/>
            <person name="Bu F."/>
            <person name="Rutten L."/>
            <person name="Van Zeijl A."/>
            <person name="Liu W."/>
            <person name="Santuari L."/>
            <person name="Cao Q."/>
            <person name="Sharma T."/>
            <person name="Shen D."/>
            <person name="Roswanjaya Y."/>
            <person name="Wardhani T."/>
            <person name="Kalhor M.S."/>
            <person name="Jansen J."/>
            <person name="Van den Hoogen J."/>
            <person name="Gungor B."/>
            <person name="Hartog M."/>
            <person name="Hontelez J."/>
            <person name="Verver J."/>
            <person name="Yang W.-C."/>
            <person name="Schijlen E."/>
            <person name="Repin R."/>
            <person name="Schilthuizen M."/>
            <person name="Schranz E."/>
            <person name="Heidstra R."/>
            <person name="Miyata K."/>
            <person name="Fedorova E."/>
            <person name="Kohlen W."/>
            <person name="Bisseling T."/>
            <person name="Smit S."/>
            <person name="Geurts R."/>
        </authorList>
    </citation>
    <scope>NUCLEOTIDE SEQUENCE [LARGE SCALE GENOMIC DNA]</scope>
    <source>
        <strain evidence="16">cv. RG33-2</strain>
    </source>
</reference>
<dbReference type="STRING" id="63057.A0A2P5AH18"/>
<dbReference type="EMBL" id="JXTC01000861">
    <property type="protein sequence ID" value="PON35837.1"/>
    <property type="molecule type" value="Genomic_DNA"/>
</dbReference>
<dbReference type="Proteomes" id="UP000237000">
    <property type="component" value="Unassembled WGS sequence"/>
</dbReference>
<keyword evidence="7" id="KW-0677">Repeat</keyword>
<dbReference type="AlphaFoldDB" id="A0A2P5AH18"/>
<dbReference type="FunFam" id="3.80.10.10:FF:000041">
    <property type="entry name" value="LRR receptor-like serine/threonine-protein kinase ERECTA"/>
    <property type="match status" value="1"/>
</dbReference>
<gene>
    <name evidence="15" type="ORF">TorRG33x02_350630</name>
</gene>
<dbReference type="Pfam" id="PF23598">
    <property type="entry name" value="LRR_14"/>
    <property type="match status" value="1"/>
</dbReference>
<comment type="subcellular location">
    <subcellularLocation>
        <location evidence="1">Cell membrane</location>
        <topology evidence="1">Single-pass type I membrane protein</topology>
    </subcellularLocation>
</comment>
<dbReference type="GO" id="GO:0005886">
    <property type="term" value="C:plasma membrane"/>
    <property type="evidence" value="ECO:0007669"/>
    <property type="project" value="UniProtKB-SubCell"/>
</dbReference>
<dbReference type="FunFam" id="3.80.10.10:FF:000213">
    <property type="entry name" value="Tyrosine-sulfated glycopeptide receptor 1"/>
    <property type="match status" value="1"/>
</dbReference>
<evidence type="ECO:0000256" key="7">
    <source>
        <dbReference type="ARBA" id="ARBA00022737"/>
    </source>
</evidence>
<organism evidence="15 16">
    <name type="scientific">Trema orientale</name>
    <name type="common">Charcoal tree</name>
    <name type="synonym">Celtis orientalis</name>
    <dbReference type="NCBI Taxonomy" id="63057"/>
    <lineage>
        <taxon>Eukaryota</taxon>
        <taxon>Viridiplantae</taxon>
        <taxon>Streptophyta</taxon>
        <taxon>Embryophyta</taxon>
        <taxon>Tracheophyta</taxon>
        <taxon>Spermatophyta</taxon>
        <taxon>Magnoliopsida</taxon>
        <taxon>eudicotyledons</taxon>
        <taxon>Gunneridae</taxon>
        <taxon>Pentapetalae</taxon>
        <taxon>rosids</taxon>
        <taxon>fabids</taxon>
        <taxon>Rosales</taxon>
        <taxon>Cannabaceae</taxon>
        <taxon>Trema</taxon>
    </lineage>
</organism>
<evidence type="ECO:0000256" key="1">
    <source>
        <dbReference type="ARBA" id="ARBA00004251"/>
    </source>
</evidence>
<dbReference type="PROSITE" id="PS51450">
    <property type="entry name" value="LRR"/>
    <property type="match status" value="1"/>
</dbReference>
<feature type="domain" description="Leucine-rich repeat-containing N-terminal plant-type" evidence="13">
    <location>
        <begin position="33"/>
        <end position="86"/>
    </location>
</feature>
<evidence type="ECO:0000259" key="14">
    <source>
        <dbReference type="Pfam" id="PF23598"/>
    </source>
</evidence>
<dbReference type="InterPro" id="IPR003591">
    <property type="entry name" value="Leu-rich_rpt_typical-subtyp"/>
</dbReference>
<dbReference type="SMART" id="SM00365">
    <property type="entry name" value="LRR_SD22"/>
    <property type="match status" value="4"/>
</dbReference>
<keyword evidence="10" id="KW-0675">Receptor</keyword>
<dbReference type="SUPFAM" id="SSF52058">
    <property type="entry name" value="L domain-like"/>
    <property type="match status" value="3"/>
</dbReference>
<name>A0A2P5AH18_TREOI</name>
<evidence type="ECO:0000256" key="11">
    <source>
        <dbReference type="ARBA" id="ARBA00023180"/>
    </source>
</evidence>
<dbReference type="InParanoid" id="A0A2P5AH18"/>
<keyword evidence="3" id="KW-1003">Cell membrane</keyword>
<evidence type="ECO:0000256" key="5">
    <source>
        <dbReference type="ARBA" id="ARBA00022692"/>
    </source>
</evidence>
<evidence type="ECO:0000256" key="2">
    <source>
        <dbReference type="ARBA" id="ARBA00009592"/>
    </source>
</evidence>
<keyword evidence="5" id="KW-0812">Transmembrane</keyword>
<comment type="similarity">
    <text evidence="2">Belongs to the RLP family.</text>
</comment>
<evidence type="ECO:0000256" key="8">
    <source>
        <dbReference type="ARBA" id="ARBA00022989"/>
    </source>
</evidence>
<dbReference type="SMART" id="SM00369">
    <property type="entry name" value="LRR_TYP"/>
    <property type="match status" value="13"/>
</dbReference>
<keyword evidence="6 12" id="KW-0732">Signal</keyword>
<dbReference type="PRINTS" id="PR00019">
    <property type="entry name" value="LEURICHRPT"/>
</dbReference>
<dbReference type="FunCoup" id="A0A2P5AH18">
    <property type="interactions" value="265"/>
</dbReference>
<dbReference type="PANTHER" id="PTHR48061:SF12">
    <property type="entry name" value="DISEASE RESISTANCE LIKE PROTEIN"/>
    <property type="match status" value="1"/>
</dbReference>
<feature type="chain" id="PRO_5015140054" evidence="12">
    <location>
        <begin position="21"/>
        <end position="992"/>
    </location>
</feature>
<sequence length="992" mass="109975">MGLSSFPFLLLLVHLYFARSLVSTLQRTDCHTHESLALLQFKKNLNINSFASRDPHAYPKTASWKLHTEGENSSADCCSWDGVECDGKTGLVLSLDLSSSLLYGSITSNSSLFNLVFLQRLDLADNNFNLSEIPSRIAHLSRLTYLNLSNSLFSGQIPSAILQLSGLASLDLSQNVEISSGRQLLELKNPSLTSLVQNLTNLEQLFLGDVNITSAVPETIGNVSSLTTLSLQKCGLFGEFPPRIFQLPKLQYLNVHSNQNLTGFLPEFRSNTPLKSLSLRGTIFSGELPASIGNLNSLRELDVRGCNFSGSIPSSFRNLTFLTGLYLSRNSFTGHIPSSLSNLTQLSYLSLAGNYFDAMTLSWIDKLTKLTVLDFDNMNISSQIPYSIANLTQLSILHLSLNQLTGSFPYWLMNLTQLSQLHLSGNNLQGQIPSSISGFKNLEQLDISWNNVSGVVELDTFLELKNLTLLQLSGNNFSILLPKTGSNVTIPKFQVVGLRSCQLTEFPNILENQNELFWLELSNNNIHGLIPTWIWNGSKESLQYLDLANNFLTGFEQSPVFLPWSALRVLRLSSNMLRGPIPIPSPTTEIFLASQNELSGEIPRTLCDLKSLGTLDLSYNNLSGLLPQCLGNSANSLSFLKLRSNNFHGTIPLMFTKGSNLKMLDLSLNKFQGHLPRSLENCTMLEHLDISSNKINDSFPFWLGNLPYLKVVILRSNTFRGVITSSFENNQSFRSLHIIDLSHNHFNGEIPRNLLQSLESIKSVAMEKLTYMQENKYLSIEICGWIAQFHYSFTLTNKGTEIEYAKIQTFLTAIDLSSNRFEGRIPDCVGDLQGLFSLNLSNNALTGPIPPSLGNMSTLESLDLSHNRLSGEIPPQLAELSFLSSMDVSYNHLTGHIPQGTQFSTFESGSFDGNWGLCGKPLLKECQSSELPPTLPTVDEDEDEDEDEWFGFGWKVVLVGYSTGLAIGLGFSLGFTSWAQLNCIVKNCGRTQ</sequence>
<dbReference type="Pfam" id="PF00560">
    <property type="entry name" value="LRR_1"/>
    <property type="match status" value="4"/>
</dbReference>
<dbReference type="InterPro" id="IPR055414">
    <property type="entry name" value="LRR_R13L4/SHOC2-like"/>
</dbReference>
<evidence type="ECO:0000256" key="10">
    <source>
        <dbReference type="ARBA" id="ARBA00023170"/>
    </source>
</evidence>
<dbReference type="InterPro" id="IPR001611">
    <property type="entry name" value="Leu-rich_rpt"/>
</dbReference>
<evidence type="ECO:0000313" key="15">
    <source>
        <dbReference type="EMBL" id="PON35837.1"/>
    </source>
</evidence>
<evidence type="ECO:0000256" key="6">
    <source>
        <dbReference type="ARBA" id="ARBA00022729"/>
    </source>
</evidence>
<dbReference type="InterPro" id="IPR046956">
    <property type="entry name" value="RLP23-like"/>
</dbReference>
<evidence type="ECO:0000256" key="4">
    <source>
        <dbReference type="ARBA" id="ARBA00022614"/>
    </source>
</evidence>
<evidence type="ECO:0000256" key="9">
    <source>
        <dbReference type="ARBA" id="ARBA00023136"/>
    </source>
</evidence>
<dbReference type="Pfam" id="PF13855">
    <property type="entry name" value="LRR_8"/>
    <property type="match status" value="3"/>
</dbReference>
<keyword evidence="4" id="KW-0433">Leucine-rich repeat</keyword>
<keyword evidence="9" id="KW-0472">Membrane</keyword>
<evidence type="ECO:0000256" key="12">
    <source>
        <dbReference type="SAM" id="SignalP"/>
    </source>
</evidence>
<protein>
    <submittedName>
        <fullName evidence="15">Leucine-rich repeat domain containing protein</fullName>
    </submittedName>
</protein>
<feature type="domain" description="Disease resistance R13L4/SHOC-2-like LRR" evidence="14">
    <location>
        <begin position="273"/>
        <end position="374"/>
    </location>
</feature>
<evidence type="ECO:0000313" key="16">
    <source>
        <dbReference type="Proteomes" id="UP000237000"/>
    </source>
</evidence>
<accession>A0A2P5AH18</accession>
<dbReference type="Gene3D" id="3.80.10.10">
    <property type="entry name" value="Ribonuclease Inhibitor"/>
    <property type="match status" value="4"/>
</dbReference>
<dbReference type="PANTHER" id="PTHR48061">
    <property type="entry name" value="LEUCINE-RICH REPEAT RECEPTOR PROTEIN KINASE EMS1-LIKE-RELATED"/>
    <property type="match status" value="1"/>
</dbReference>
<keyword evidence="16" id="KW-1185">Reference proteome</keyword>
<comment type="caution">
    <text evidence="15">The sequence shown here is derived from an EMBL/GenBank/DDBJ whole genome shotgun (WGS) entry which is preliminary data.</text>
</comment>
<evidence type="ECO:0000256" key="3">
    <source>
        <dbReference type="ARBA" id="ARBA00022475"/>
    </source>
</evidence>
<dbReference type="Pfam" id="PF08263">
    <property type="entry name" value="LRRNT_2"/>
    <property type="match status" value="1"/>
</dbReference>
<dbReference type="OrthoDB" id="1910043at2759"/>
<proteinExistence type="inferred from homology"/>